<sequence>MNGDGFGKTAVTAIWQGNYGHDYLLLWDSAVIRTKDHMLVAIRDTNRGPHSQRSLTEKNPAG</sequence>
<organism evidence="2 3">
    <name type="scientific">Marinobacter lipolyticus SM19</name>
    <dbReference type="NCBI Taxonomy" id="1318628"/>
    <lineage>
        <taxon>Bacteria</taxon>
        <taxon>Pseudomonadati</taxon>
        <taxon>Pseudomonadota</taxon>
        <taxon>Gammaproteobacteria</taxon>
        <taxon>Pseudomonadales</taxon>
        <taxon>Marinobacteraceae</taxon>
        <taxon>Marinobacter</taxon>
    </lineage>
</organism>
<reference evidence="2 3" key="1">
    <citation type="journal article" date="2013" name="Genome Announc.">
        <title>Draft Genome Sequence of the Moderately Halophilic Bacterium Marinobacter lipolyticus Strain SM19.</title>
        <authorList>
            <person name="Papke R.T."/>
            <person name="de la Haba R.R."/>
            <person name="Infante-Dominguez C."/>
            <person name="Perez D."/>
            <person name="Sanchez-Porro C."/>
            <person name="Lapierre P."/>
            <person name="Ventosa A."/>
        </authorList>
    </citation>
    <scope>NUCLEOTIDE SEQUENCE [LARGE SCALE GENOMIC DNA]</scope>
    <source>
        <strain evidence="2 3">SM19</strain>
    </source>
</reference>
<dbReference type="Proteomes" id="UP000016540">
    <property type="component" value="Unassembled WGS sequence"/>
</dbReference>
<keyword evidence="3" id="KW-1185">Reference proteome</keyword>
<evidence type="ECO:0000313" key="3">
    <source>
        <dbReference type="Proteomes" id="UP000016540"/>
    </source>
</evidence>
<protein>
    <submittedName>
        <fullName evidence="2">Uncharacterized protein</fullName>
    </submittedName>
</protein>
<name>R8AZ98_9GAMM</name>
<comment type="caution">
    <text evidence="2">The sequence shown here is derived from an EMBL/GenBank/DDBJ whole genome shotgun (WGS) entry which is preliminary data.</text>
</comment>
<accession>R8AZ98</accession>
<dbReference type="HOGENOM" id="CLU_2898947_0_0_6"/>
<dbReference type="AlphaFoldDB" id="R8AZ98"/>
<gene>
    <name evidence="2" type="ORF">MARLIPOL_12040</name>
</gene>
<proteinExistence type="predicted"/>
<evidence type="ECO:0000313" key="2">
    <source>
        <dbReference type="EMBL" id="EON91663.1"/>
    </source>
</evidence>
<dbReference type="PATRIC" id="fig|1318628.3.peg.2402"/>
<dbReference type="EMBL" id="ASAD01000013">
    <property type="protein sequence ID" value="EON91663.1"/>
    <property type="molecule type" value="Genomic_DNA"/>
</dbReference>
<evidence type="ECO:0000256" key="1">
    <source>
        <dbReference type="SAM" id="MobiDB-lite"/>
    </source>
</evidence>
<feature type="region of interest" description="Disordered" evidence="1">
    <location>
        <begin position="43"/>
        <end position="62"/>
    </location>
</feature>